<sequence>MCALIDFPFKTGLIYQYVVCYHLHEEVLMEPPVFRVRETFLPITVSPHSLFFSAHDLPVADQRDMYQREIIPDIYQREIIPDIYQTEIIPELPAEDDWKIYQREIIPQMPVIQQIQVEPFLIRGEPVQTPRGRRPVSQCGDRPCSVQTSSNNLADFPPGRPYRGNIGNICDASRSKRVYGSHNLPQTGFAHLSRQGYAITDLEEGYTKCCQQSDRLTCAESVWKSTLEAFCQEEFSVKTRHFHCCKKRGSEREICFSSDAPNPKYIFQSMQVLVPEIGSADLPAVGSPRSLKPCPPNSPKCQKRGSDGLPDLSFPPGEPKSSTIQNICNLRKFRPIYTKNQLPQSSFGSYKRQAQSINHLEREFKKCCKDENVTCAHTAWQKVLQKFCSEERTVKTRQNECCMKQDRAAMYTCFASQAPYPKYDREVESVDLGNVTVDSLQKLCGGHKLLTKQKKILQLALSLKQTCCNLPHDALLQCASEQKEKFIETICSSRKAVWNDAQKCCKKSNEEKAECFNSHLQNVSLVISQQKKPEK</sequence>
<dbReference type="Proteomes" id="UP001295444">
    <property type="component" value="Chromosome 13"/>
</dbReference>
<evidence type="ECO:0000256" key="2">
    <source>
        <dbReference type="ARBA" id="ARBA00022525"/>
    </source>
</evidence>
<evidence type="ECO:0000256" key="4">
    <source>
        <dbReference type="SAM" id="MobiDB-lite"/>
    </source>
</evidence>
<dbReference type="InterPro" id="IPR008605">
    <property type="entry name" value="ECM1"/>
</dbReference>
<dbReference type="SUPFAM" id="SSF48552">
    <property type="entry name" value="Serum albumin-like"/>
    <property type="match status" value="3"/>
</dbReference>
<dbReference type="AlphaFoldDB" id="A0AAD1WSH8"/>
<reference evidence="5" key="1">
    <citation type="submission" date="2022-03" db="EMBL/GenBank/DDBJ databases">
        <authorList>
            <person name="Alioto T."/>
            <person name="Alioto T."/>
            <person name="Gomez Garrido J."/>
        </authorList>
    </citation>
    <scope>NUCLEOTIDE SEQUENCE</scope>
</reference>
<gene>
    <name evidence="5" type="ORF">PECUL_23A003987</name>
</gene>
<evidence type="ECO:0000256" key="1">
    <source>
        <dbReference type="ARBA" id="ARBA00004613"/>
    </source>
</evidence>
<dbReference type="Pfam" id="PF05782">
    <property type="entry name" value="ECM1"/>
    <property type="match status" value="2"/>
</dbReference>
<dbReference type="GO" id="GO:0005615">
    <property type="term" value="C:extracellular space"/>
    <property type="evidence" value="ECO:0007669"/>
    <property type="project" value="InterPro"/>
</dbReference>
<evidence type="ECO:0000256" key="3">
    <source>
        <dbReference type="ARBA" id="ARBA00022737"/>
    </source>
</evidence>
<dbReference type="Gene3D" id="1.10.246.10">
    <property type="match status" value="3"/>
</dbReference>
<dbReference type="GO" id="GO:0007165">
    <property type="term" value="P:signal transduction"/>
    <property type="evidence" value="ECO:0007669"/>
    <property type="project" value="InterPro"/>
</dbReference>
<dbReference type="InterPro" id="IPR020858">
    <property type="entry name" value="Serum_albumin-like"/>
</dbReference>
<protein>
    <submittedName>
        <fullName evidence="5">Extracellular matrix 1</fullName>
    </submittedName>
</protein>
<comment type="subcellular location">
    <subcellularLocation>
        <location evidence="1">Secreted</location>
    </subcellularLocation>
</comment>
<organism evidence="5 6">
    <name type="scientific">Pelobates cultripes</name>
    <name type="common">Western spadefoot toad</name>
    <dbReference type="NCBI Taxonomy" id="61616"/>
    <lineage>
        <taxon>Eukaryota</taxon>
        <taxon>Metazoa</taxon>
        <taxon>Chordata</taxon>
        <taxon>Craniata</taxon>
        <taxon>Vertebrata</taxon>
        <taxon>Euteleostomi</taxon>
        <taxon>Amphibia</taxon>
        <taxon>Batrachia</taxon>
        <taxon>Anura</taxon>
        <taxon>Pelobatoidea</taxon>
        <taxon>Pelobatidae</taxon>
        <taxon>Pelobates</taxon>
    </lineage>
</organism>
<keyword evidence="6" id="KW-1185">Reference proteome</keyword>
<dbReference type="GO" id="GO:0030500">
    <property type="term" value="P:regulation of bone mineralization"/>
    <property type="evidence" value="ECO:0007669"/>
    <property type="project" value="TreeGrafter"/>
</dbReference>
<feature type="region of interest" description="Disordered" evidence="4">
    <location>
        <begin position="288"/>
        <end position="320"/>
    </location>
</feature>
<evidence type="ECO:0000313" key="6">
    <source>
        <dbReference type="Proteomes" id="UP001295444"/>
    </source>
</evidence>
<evidence type="ECO:0000313" key="5">
    <source>
        <dbReference type="EMBL" id="CAH2326919.1"/>
    </source>
</evidence>
<name>A0AAD1WSH8_PELCU</name>
<dbReference type="PANTHER" id="PTHR16776:SF3">
    <property type="entry name" value="EXTRACELLULAR MATRIX PROTEIN 1"/>
    <property type="match status" value="1"/>
</dbReference>
<accession>A0AAD1WSH8</accession>
<proteinExistence type="predicted"/>
<dbReference type="PANTHER" id="PTHR16776">
    <property type="entry name" value="EXTRACELLULAR MATRIX PROTEIN 1"/>
    <property type="match status" value="1"/>
</dbReference>
<dbReference type="EMBL" id="OW240924">
    <property type="protein sequence ID" value="CAH2326919.1"/>
    <property type="molecule type" value="Genomic_DNA"/>
</dbReference>
<keyword evidence="2" id="KW-0964">Secreted</keyword>
<keyword evidence="3" id="KW-0677">Repeat</keyword>